<dbReference type="Proteomes" id="UP000228380">
    <property type="component" value="Chromosome 4"/>
</dbReference>
<dbReference type="OrthoDB" id="786383at2759"/>
<reference evidence="3" key="2">
    <citation type="submission" date="2025-08" db="UniProtKB">
        <authorList>
            <consortium name="RefSeq"/>
        </authorList>
    </citation>
    <scope>IDENTIFICATION</scope>
    <source>
        <tissue evidence="3">Young leaves</tissue>
    </source>
</reference>
<dbReference type="InterPro" id="IPR005162">
    <property type="entry name" value="Retrotrans_gag_dom"/>
</dbReference>
<organism evidence="2 3">
    <name type="scientific">Phoenix dactylifera</name>
    <name type="common">Date palm</name>
    <dbReference type="NCBI Taxonomy" id="42345"/>
    <lineage>
        <taxon>Eukaryota</taxon>
        <taxon>Viridiplantae</taxon>
        <taxon>Streptophyta</taxon>
        <taxon>Embryophyta</taxon>
        <taxon>Tracheophyta</taxon>
        <taxon>Spermatophyta</taxon>
        <taxon>Magnoliopsida</taxon>
        <taxon>Liliopsida</taxon>
        <taxon>Arecaceae</taxon>
        <taxon>Coryphoideae</taxon>
        <taxon>Phoeniceae</taxon>
        <taxon>Phoenix</taxon>
    </lineage>
</organism>
<reference evidence="2" key="1">
    <citation type="journal article" date="2019" name="Nat. Commun.">
        <title>Genome-wide association mapping of date palm fruit traits.</title>
        <authorList>
            <person name="Hazzouri K.M."/>
            <person name="Gros-Balthazard M."/>
            <person name="Flowers J.M."/>
            <person name="Copetti D."/>
            <person name="Lemansour A."/>
            <person name="Lebrun M."/>
            <person name="Masmoudi K."/>
            <person name="Ferrand S."/>
            <person name="Dhar M.I."/>
            <person name="Fresquez Z.A."/>
            <person name="Rosas U."/>
            <person name="Zhang J."/>
            <person name="Talag J."/>
            <person name="Lee S."/>
            <person name="Kudrna D."/>
            <person name="Powell R.F."/>
            <person name="Leitch I.J."/>
            <person name="Krueger R.R."/>
            <person name="Wing R.A."/>
            <person name="Amiri K.M.A."/>
            <person name="Purugganan M.D."/>
        </authorList>
    </citation>
    <scope>NUCLEOTIDE SEQUENCE [LARGE SCALE GENOMIC DNA]</scope>
    <source>
        <strain evidence="2">cv. Khalas</strain>
    </source>
</reference>
<proteinExistence type="predicted"/>
<gene>
    <name evidence="3" type="primary">LOC103697118</name>
</gene>
<name>A0A8B7BHW5_PHODC</name>
<evidence type="ECO:0000259" key="1">
    <source>
        <dbReference type="Pfam" id="PF03732"/>
    </source>
</evidence>
<dbReference type="PANTHER" id="PTHR33223">
    <property type="entry name" value="CCHC-TYPE DOMAIN-CONTAINING PROTEIN"/>
    <property type="match status" value="1"/>
</dbReference>
<accession>A0A8B7BHW5</accession>
<dbReference type="AlphaFoldDB" id="A0A8B7BHW5"/>
<dbReference type="PANTHER" id="PTHR33223:SF10">
    <property type="entry name" value="AMINOTRANSFERASE-LIKE PLANT MOBILE DOMAIN-CONTAINING PROTEIN"/>
    <property type="match status" value="1"/>
</dbReference>
<dbReference type="GeneID" id="103697118"/>
<sequence>MVLQRSSEAMLCKAFLATLRGMDRLWFSGLKPRTVSSFEQLGRQFAANFAASRRQRRTSNSLLNIKQKEGESLKDYIDRFTAATWEVRELDQLIAMSALKTGARSCRFLFFLEKNFSTDFMEMLARARKYAKAEEAMASR</sequence>
<dbReference type="RefSeq" id="XP_008777135.2">
    <property type="nucleotide sequence ID" value="XM_008778913.2"/>
</dbReference>
<protein>
    <submittedName>
        <fullName evidence="3">Uncharacterized protein LOC103697118</fullName>
    </submittedName>
</protein>
<keyword evidence="2" id="KW-1185">Reference proteome</keyword>
<evidence type="ECO:0000313" key="2">
    <source>
        <dbReference type="Proteomes" id="UP000228380"/>
    </source>
</evidence>
<feature type="domain" description="Retrotransposon gag" evidence="1">
    <location>
        <begin position="15"/>
        <end position="102"/>
    </location>
</feature>
<evidence type="ECO:0000313" key="3">
    <source>
        <dbReference type="RefSeq" id="XP_008777135.2"/>
    </source>
</evidence>
<dbReference type="KEGG" id="pda:103697118"/>
<dbReference type="Pfam" id="PF03732">
    <property type="entry name" value="Retrotrans_gag"/>
    <property type="match status" value="1"/>
</dbReference>